<dbReference type="InterPro" id="IPR006571">
    <property type="entry name" value="TLDc_dom"/>
</dbReference>
<dbReference type="Proteomes" id="UP000694620">
    <property type="component" value="Chromosome 10"/>
</dbReference>
<keyword evidence="4" id="KW-1185">Reference proteome</keyword>
<dbReference type="GO" id="GO:0006955">
    <property type="term" value="P:immune response"/>
    <property type="evidence" value="ECO:0007669"/>
    <property type="project" value="TreeGrafter"/>
</dbReference>
<dbReference type="SUPFAM" id="SSF52540">
    <property type="entry name" value="P-loop containing nucleoside triphosphate hydrolases"/>
    <property type="match status" value="1"/>
</dbReference>
<dbReference type="InterPro" id="IPR027417">
    <property type="entry name" value="P-loop_NTPase"/>
</dbReference>
<accession>A0A8C4SY78</accession>
<dbReference type="GeneTree" id="ENSGT00940000165866"/>
<dbReference type="PANTHER" id="PTHR14241:SF28">
    <property type="entry name" value="INTERFERON-INDUCED PROTEIN 44-LIKE"/>
    <property type="match status" value="1"/>
</dbReference>
<evidence type="ECO:0000313" key="4">
    <source>
        <dbReference type="Proteomes" id="UP000694620"/>
    </source>
</evidence>
<organism evidence="3 4">
    <name type="scientific">Erpetoichthys calabaricus</name>
    <name type="common">Rope fish</name>
    <name type="synonym">Calamoichthys calabaricus</name>
    <dbReference type="NCBI Taxonomy" id="27687"/>
    <lineage>
        <taxon>Eukaryota</taxon>
        <taxon>Metazoa</taxon>
        <taxon>Chordata</taxon>
        <taxon>Craniata</taxon>
        <taxon>Vertebrata</taxon>
        <taxon>Euteleostomi</taxon>
        <taxon>Actinopterygii</taxon>
        <taxon>Polypteriformes</taxon>
        <taxon>Polypteridae</taxon>
        <taxon>Erpetoichthys</taxon>
    </lineage>
</organism>
<dbReference type="CDD" id="cd00882">
    <property type="entry name" value="Ras_like_GTPase"/>
    <property type="match status" value="1"/>
</dbReference>
<reference evidence="3" key="2">
    <citation type="submission" date="2025-08" db="UniProtKB">
        <authorList>
            <consortium name="Ensembl"/>
        </authorList>
    </citation>
    <scope>IDENTIFICATION</scope>
</reference>
<sequence>MKKSKLKCPNLVPVTVRHLTMATLHPHLDRQSEKQLCMFFNGNVKFSLLYKGSFHGFSFTEIQYKCTNQGQIIMVGYLEDGLVLGGCMSKGLINQNTTVKDETAFRFSADQSESVKTSVTTVNFEYNAIRFDSDLRFQQSSVRGNALSVTGSQLEGEKILEELEVYRVEDTCDLLETPWRELTSNEEKRNLLKESVVSYKPPTDVVSQARVLLVGPVGAGKSSFISSVCSVFHGRVSIQAMVGTAARSFTTKFRSYTIKATRGGEATPLVLCDMMGLGETDLSGVKMKDVLQVIKGHVPEGYKFNPSDPISSDSKGYVEEPTVKNKIACVAFVLDASRVSAYPEPVQEALKELRLKISDLGVPQVALLTHTDEVCNSVAEDVKYIYQSQVVQDEVYAAGKLLGLPISCIVPVKNYSSELELNCSTDILILSAVDLILQYVDMFCYECEMSKSAL</sequence>
<evidence type="ECO:0000256" key="1">
    <source>
        <dbReference type="ARBA" id="ARBA00009243"/>
    </source>
</evidence>
<dbReference type="SMART" id="SM00584">
    <property type="entry name" value="TLDc"/>
    <property type="match status" value="1"/>
</dbReference>
<dbReference type="Ensembl" id="ENSECRT00000024002.1">
    <property type="protein sequence ID" value="ENSECRP00000023497.1"/>
    <property type="gene ID" value="ENSECRG00000015889.1"/>
</dbReference>
<evidence type="ECO:0000313" key="3">
    <source>
        <dbReference type="Ensembl" id="ENSECRP00000023497.1"/>
    </source>
</evidence>
<dbReference type="AlphaFoldDB" id="A0A8C4SY78"/>
<dbReference type="Pfam" id="PF07534">
    <property type="entry name" value="TLD"/>
    <property type="match status" value="1"/>
</dbReference>
<name>A0A8C4SY78_ERPCA</name>
<dbReference type="Gene3D" id="3.40.50.300">
    <property type="entry name" value="P-loop containing nucleotide triphosphate hydrolases"/>
    <property type="match status" value="1"/>
</dbReference>
<gene>
    <name evidence="3" type="primary">LOC114658699</name>
</gene>
<comment type="similarity">
    <text evidence="1">Belongs to the IFI44 family.</text>
</comment>
<reference evidence="3" key="1">
    <citation type="submission" date="2021-06" db="EMBL/GenBank/DDBJ databases">
        <authorList>
            <consortium name="Wellcome Sanger Institute Data Sharing"/>
        </authorList>
    </citation>
    <scope>NUCLEOTIDE SEQUENCE [LARGE SCALE GENOMIC DNA]</scope>
</reference>
<proteinExistence type="inferred from homology"/>
<dbReference type="PANTHER" id="PTHR14241">
    <property type="entry name" value="INTERFERON-INDUCED PROTEIN 44"/>
    <property type="match status" value="1"/>
</dbReference>
<evidence type="ECO:0000259" key="2">
    <source>
        <dbReference type="SMART" id="SM00584"/>
    </source>
</evidence>
<feature type="domain" description="TLDc" evidence="2">
    <location>
        <begin position="25"/>
        <end position="169"/>
    </location>
</feature>
<protein>
    <submittedName>
        <fullName evidence="3">Interferon-induced protein 44-like</fullName>
    </submittedName>
</protein>
<reference evidence="3" key="3">
    <citation type="submission" date="2025-09" db="UniProtKB">
        <authorList>
            <consortium name="Ensembl"/>
        </authorList>
    </citation>
    <scope>IDENTIFICATION</scope>
</reference>